<evidence type="ECO:0000256" key="3">
    <source>
        <dbReference type="ARBA" id="ARBA00022475"/>
    </source>
</evidence>
<feature type="domain" description="ABC transmembrane type-1" evidence="11">
    <location>
        <begin position="23"/>
        <end position="286"/>
    </location>
</feature>
<comment type="subcellular location">
    <subcellularLocation>
        <location evidence="1">Cell membrane</location>
        <topology evidence="1">Multi-pass membrane protein</topology>
    </subcellularLocation>
</comment>
<evidence type="ECO:0000256" key="1">
    <source>
        <dbReference type="ARBA" id="ARBA00004651"/>
    </source>
</evidence>
<dbReference type="EMBL" id="FNOB01000001">
    <property type="protein sequence ID" value="SDW10658.1"/>
    <property type="molecule type" value="Genomic_DNA"/>
</dbReference>
<gene>
    <name evidence="12" type="ORF">GCM10008024_02630</name>
    <name evidence="13" type="ORF">SAMN05444006_101284</name>
</gene>
<dbReference type="Pfam" id="PF00005">
    <property type="entry name" value="ABC_tran"/>
    <property type="match status" value="1"/>
</dbReference>
<dbReference type="PANTHER" id="PTHR24221">
    <property type="entry name" value="ATP-BINDING CASSETTE SUB-FAMILY B"/>
    <property type="match status" value="1"/>
</dbReference>
<dbReference type="InterPro" id="IPR017871">
    <property type="entry name" value="ABC_transporter-like_CS"/>
</dbReference>
<dbReference type="GO" id="GO:0140359">
    <property type="term" value="F:ABC-type transporter activity"/>
    <property type="evidence" value="ECO:0007669"/>
    <property type="project" value="InterPro"/>
</dbReference>
<proteinExistence type="predicted"/>
<keyword evidence="3" id="KW-1003">Cell membrane</keyword>
<sequence>MIDFALWKKAWELLDRRERRNAWIVLIVVVVSAFSSALMVGSVMPFLSVLSDPGRIHQNAVFAWAYRTGGFTSDYAFLIGLGVGSLAIILLSNLLQIFRTLVVARYTTMRMHTFSHRLLTAYLRQRYEFFLNANSGNLSTQVLSEVQVVVGQFLTPAADVITSLLTISVIVALLIWVNPVVALAAFAILGGLYGTTYMLSHRIVKREGEVRAETNKARFRIVSEAFGGAKDIKLLGREAAYVRRFDTPSLRMARSLRISTLSSQLPQYAMQIVAFGGMILLCLLLVDPEGLASGRALGGILPLLGVFAFAGQKMMPELQKLYGGLTRLKFARAAIESIHEDLIEKGMSGPLAATPDHALPLKHALVLDQVAYRYPAAEAQGLEGVSLSIQAGEKIGIVGSSGAGKTTLADLLLGLLQPTAGRMTVDGVEITEDNVRAWQQSVGYVPQDIFLTDSTIAENIALGSLPEEIDHARVRRAAEIARLDRFIREELPQGYDTTVGERGVRLSGGQRQRIGIARAMYHDADLIVFDEATSALDNVTEHEVMEAIDNLPGDKTVLIIAHRLTTLQNCDRILMLDHGRVAGFDCWDALIEGNAGFRKIARVG</sequence>
<reference evidence="13 14" key="2">
    <citation type="submission" date="2016-10" db="EMBL/GenBank/DDBJ databases">
        <authorList>
            <person name="Varghese N."/>
            <person name="Submissions S."/>
        </authorList>
    </citation>
    <scope>NUCLEOTIDE SEQUENCE [LARGE SCALE GENOMIC DNA]</scope>
    <source>
        <strain evidence="13 14">DSM 24802</strain>
    </source>
</reference>
<dbReference type="GO" id="GO:0005524">
    <property type="term" value="F:ATP binding"/>
    <property type="evidence" value="ECO:0007669"/>
    <property type="project" value="UniProtKB-KW"/>
</dbReference>
<accession>A0AAN4UNI3</accession>
<evidence type="ECO:0000256" key="9">
    <source>
        <dbReference type="SAM" id="Phobius"/>
    </source>
</evidence>
<reference evidence="12" key="1">
    <citation type="journal article" date="2014" name="Int. J. Syst. Evol. Microbiol.">
        <title>Complete genome sequence of Corynebacterium casei LMG S-19264T (=DSM 44701T), isolated from a smear-ripened cheese.</title>
        <authorList>
            <consortium name="US DOE Joint Genome Institute (JGI-PGF)"/>
            <person name="Walter F."/>
            <person name="Albersmeier A."/>
            <person name="Kalinowski J."/>
            <person name="Ruckert C."/>
        </authorList>
    </citation>
    <scope>NUCLEOTIDE SEQUENCE</scope>
    <source>
        <strain evidence="12">CGMCC 1.10859</strain>
    </source>
</reference>
<keyword evidence="8 9" id="KW-0472">Membrane</keyword>
<dbReference type="InterPro" id="IPR003439">
    <property type="entry name" value="ABC_transporter-like_ATP-bd"/>
</dbReference>
<dbReference type="PROSITE" id="PS50929">
    <property type="entry name" value="ABC_TM1F"/>
    <property type="match status" value="1"/>
</dbReference>
<evidence type="ECO:0000313" key="14">
    <source>
        <dbReference type="Proteomes" id="UP000199541"/>
    </source>
</evidence>
<dbReference type="RefSeq" id="WP_092163911.1">
    <property type="nucleotide sequence ID" value="NZ_BNAB01000001.1"/>
</dbReference>
<reference evidence="12" key="3">
    <citation type="submission" date="2023-06" db="EMBL/GenBank/DDBJ databases">
        <authorList>
            <person name="Sun Q."/>
            <person name="Zhou Y."/>
        </authorList>
    </citation>
    <scope>NUCLEOTIDE SEQUENCE</scope>
    <source>
        <strain evidence="12">CGMCC 1.10859</strain>
    </source>
</reference>
<dbReference type="SUPFAM" id="SSF52540">
    <property type="entry name" value="P-loop containing nucleoside triphosphate hydrolases"/>
    <property type="match status" value="1"/>
</dbReference>
<dbReference type="SUPFAM" id="SSF90123">
    <property type="entry name" value="ABC transporter transmembrane region"/>
    <property type="match status" value="1"/>
</dbReference>
<evidence type="ECO:0000256" key="6">
    <source>
        <dbReference type="ARBA" id="ARBA00022840"/>
    </source>
</evidence>
<dbReference type="InterPro" id="IPR039421">
    <property type="entry name" value="Type_1_exporter"/>
</dbReference>
<comment type="caution">
    <text evidence="12">The sequence shown here is derived from an EMBL/GenBank/DDBJ whole genome shotgun (WGS) entry which is preliminary data.</text>
</comment>
<evidence type="ECO:0000256" key="2">
    <source>
        <dbReference type="ARBA" id="ARBA00022448"/>
    </source>
</evidence>
<keyword evidence="7 9" id="KW-1133">Transmembrane helix</keyword>
<keyword evidence="14" id="KW-1185">Reference proteome</keyword>
<keyword evidence="4 9" id="KW-0812">Transmembrane</keyword>
<evidence type="ECO:0000313" key="13">
    <source>
        <dbReference type="EMBL" id="SDW10658.1"/>
    </source>
</evidence>
<dbReference type="Pfam" id="PF00664">
    <property type="entry name" value="ABC_membrane"/>
    <property type="match status" value="1"/>
</dbReference>
<dbReference type="Gene3D" id="3.40.50.300">
    <property type="entry name" value="P-loop containing nucleotide triphosphate hydrolases"/>
    <property type="match status" value="1"/>
</dbReference>
<protein>
    <submittedName>
        <fullName evidence="12">ABC transporter ATP-binding protein</fullName>
    </submittedName>
    <submittedName>
        <fullName evidence="13">ABC-type bacteriocin/lantibiotic exporter, contains an N-terminal double-glycine peptidase domain</fullName>
    </submittedName>
</protein>
<dbReference type="InterPro" id="IPR003593">
    <property type="entry name" value="AAA+_ATPase"/>
</dbReference>
<dbReference type="AlphaFoldDB" id="A0AAN4UNI3"/>
<dbReference type="PROSITE" id="PS50893">
    <property type="entry name" value="ABC_TRANSPORTER_2"/>
    <property type="match status" value="1"/>
</dbReference>
<dbReference type="GO" id="GO:0016887">
    <property type="term" value="F:ATP hydrolysis activity"/>
    <property type="evidence" value="ECO:0007669"/>
    <property type="project" value="InterPro"/>
</dbReference>
<keyword evidence="6 12" id="KW-0067">ATP-binding</keyword>
<dbReference type="FunFam" id="3.40.50.300:FF:000299">
    <property type="entry name" value="ABC transporter ATP-binding protein/permease"/>
    <property type="match status" value="1"/>
</dbReference>
<evidence type="ECO:0000313" key="12">
    <source>
        <dbReference type="EMBL" id="GHD98573.1"/>
    </source>
</evidence>
<dbReference type="PANTHER" id="PTHR24221:SF632">
    <property type="entry name" value="ATP-DEPENDENT LIPID A-CORE FLIPPASE"/>
    <property type="match status" value="1"/>
</dbReference>
<feature type="transmembrane region" description="Helical" evidence="9">
    <location>
        <begin position="75"/>
        <end position="95"/>
    </location>
</feature>
<evidence type="ECO:0000259" key="11">
    <source>
        <dbReference type="PROSITE" id="PS50929"/>
    </source>
</evidence>
<dbReference type="GO" id="GO:0005886">
    <property type="term" value="C:plasma membrane"/>
    <property type="evidence" value="ECO:0007669"/>
    <property type="project" value="UniProtKB-SubCell"/>
</dbReference>
<keyword evidence="5" id="KW-0547">Nucleotide-binding</keyword>
<dbReference type="InterPro" id="IPR011527">
    <property type="entry name" value="ABC1_TM_dom"/>
</dbReference>
<feature type="transmembrane region" description="Helical" evidence="9">
    <location>
        <begin position="292"/>
        <end position="310"/>
    </location>
</feature>
<evidence type="ECO:0000259" key="10">
    <source>
        <dbReference type="PROSITE" id="PS50893"/>
    </source>
</evidence>
<keyword evidence="2" id="KW-0813">Transport</keyword>
<evidence type="ECO:0000256" key="7">
    <source>
        <dbReference type="ARBA" id="ARBA00022989"/>
    </source>
</evidence>
<organism evidence="12 15">
    <name type="scientific">Allgaiera indica</name>
    <dbReference type="NCBI Taxonomy" id="765699"/>
    <lineage>
        <taxon>Bacteria</taxon>
        <taxon>Pseudomonadati</taxon>
        <taxon>Pseudomonadota</taxon>
        <taxon>Alphaproteobacteria</taxon>
        <taxon>Rhodobacterales</taxon>
        <taxon>Paracoccaceae</taxon>
        <taxon>Allgaiera</taxon>
    </lineage>
</organism>
<dbReference type="Proteomes" id="UP000199541">
    <property type="component" value="Unassembled WGS sequence"/>
</dbReference>
<evidence type="ECO:0000256" key="8">
    <source>
        <dbReference type="ARBA" id="ARBA00023136"/>
    </source>
</evidence>
<feature type="transmembrane region" description="Helical" evidence="9">
    <location>
        <begin position="21"/>
        <end position="47"/>
    </location>
</feature>
<feature type="domain" description="ABC transporter" evidence="10">
    <location>
        <begin position="365"/>
        <end position="603"/>
    </location>
</feature>
<feature type="transmembrane region" description="Helical" evidence="9">
    <location>
        <begin position="268"/>
        <end position="286"/>
    </location>
</feature>
<dbReference type="GO" id="GO:0034040">
    <property type="term" value="F:ATPase-coupled lipid transmembrane transporter activity"/>
    <property type="evidence" value="ECO:0007669"/>
    <property type="project" value="TreeGrafter"/>
</dbReference>
<dbReference type="InterPro" id="IPR036640">
    <property type="entry name" value="ABC1_TM_sf"/>
</dbReference>
<dbReference type="SMART" id="SM00382">
    <property type="entry name" value="AAA"/>
    <property type="match status" value="1"/>
</dbReference>
<dbReference type="Gene3D" id="1.20.1560.10">
    <property type="entry name" value="ABC transporter type 1, transmembrane domain"/>
    <property type="match status" value="1"/>
</dbReference>
<dbReference type="InterPro" id="IPR027417">
    <property type="entry name" value="P-loop_NTPase"/>
</dbReference>
<name>A0AAN4UNI3_9RHOB</name>
<dbReference type="PROSITE" id="PS00211">
    <property type="entry name" value="ABC_TRANSPORTER_1"/>
    <property type="match status" value="1"/>
</dbReference>
<evidence type="ECO:0000313" key="15">
    <source>
        <dbReference type="Proteomes" id="UP000634647"/>
    </source>
</evidence>
<dbReference type="Proteomes" id="UP000634647">
    <property type="component" value="Unassembled WGS sequence"/>
</dbReference>
<dbReference type="EMBL" id="BNAB01000001">
    <property type="protein sequence ID" value="GHD98573.1"/>
    <property type="molecule type" value="Genomic_DNA"/>
</dbReference>
<evidence type="ECO:0000256" key="5">
    <source>
        <dbReference type="ARBA" id="ARBA00022741"/>
    </source>
</evidence>
<evidence type="ECO:0000256" key="4">
    <source>
        <dbReference type="ARBA" id="ARBA00022692"/>
    </source>
</evidence>